<comment type="caution">
    <text evidence="9">The sequence shown here is derived from an EMBL/GenBank/DDBJ whole genome shotgun (WGS) entry which is preliminary data.</text>
</comment>
<dbReference type="Gene3D" id="1.20.1440.340">
    <property type="match status" value="1"/>
</dbReference>
<dbReference type="GO" id="GO:0006012">
    <property type="term" value="P:galactose metabolic process"/>
    <property type="evidence" value="ECO:0007669"/>
    <property type="project" value="InterPro"/>
</dbReference>
<organism evidence="9 10">
    <name type="scientific">Daphnia galeata</name>
    <dbReference type="NCBI Taxonomy" id="27404"/>
    <lineage>
        <taxon>Eukaryota</taxon>
        <taxon>Metazoa</taxon>
        <taxon>Ecdysozoa</taxon>
        <taxon>Arthropoda</taxon>
        <taxon>Crustacea</taxon>
        <taxon>Branchiopoda</taxon>
        <taxon>Diplostraca</taxon>
        <taxon>Cladocera</taxon>
        <taxon>Anomopoda</taxon>
        <taxon>Daphniidae</taxon>
        <taxon>Daphnia</taxon>
    </lineage>
</organism>
<dbReference type="PRINTS" id="PR00473">
    <property type="entry name" value="GALCTOKINASE"/>
</dbReference>
<dbReference type="PIRSF" id="PIRSF000530">
    <property type="entry name" value="Galactokinase"/>
    <property type="match status" value="1"/>
</dbReference>
<evidence type="ECO:0000256" key="3">
    <source>
        <dbReference type="ARBA" id="ARBA00022741"/>
    </source>
</evidence>
<evidence type="ECO:0000259" key="8">
    <source>
        <dbReference type="Pfam" id="PF10509"/>
    </source>
</evidence>
<dbReference type="Proteomes" id="UP000789390">
    <property type="component" value="Unassembled WGS sequence"/>
</dbReference>
<dbReference type="GO" id="GO:0005524">
    <property type="term" value="F:ATP binding"/>
    <property type="evidence" value="ECO:0007669"/>
    <property type="project" value="UniProtKB-KW"/>
</dbReference>
<dbReference type="InterPro" id="IPR006203">
    <property type="entry name" value="GHMP_knse_ATP-bd_CS"/>
</dbReference>
<dbReference type="PROSITE" id="PS00106">
    <property type="entry name" value="GALACTOKINASE"/>
    <property type="match status" value="1"/>
</dbReference>
<dbReference type="InterPro" id="IPR019539">
    <property type="entry name" value="GalKase_N"/>
</dbReference>
<reference evidence="9" key="1">
    <citation type="submission" date="2021-11" db="EMBL/GenBank/DDBJ databases">
        <authorList>
            <person name="Schell T."/>
        </authorList>
    </citation>
    <scope>NUCLEOTIDE SEQUENCE</scope>
    <source>
        <strain evidence="9">M5</strain>
    </source>
</reference>
<dbReference type="InterPro" id="IPR006206">
    <property type="entry name" value="Mevalonate/galactokinase"/>
</dbReference>
<dbReference type="SUPFAM" id="SSF54211">
    <property type="entry name" value="Ribosomal protein S5 domain 2-like"/>
    <property type="match status" value="1"/>
</dbReference>
<dbReference type="InterPro" id="IPR019741">
    <property type="entry name" value="Galactokinase_CS"/>
</dbReference>
<feature type="domain" description="GHMP kinase C-terminal" evidence="7">
    <location>
        <begin position="361"/>
        <end position="433"/>
    </location>
</feature>
<evidence type="ECO:0000256" key="2">
    <source>
        <dbReference type="ARBA" id="ARBA00022679"/>
    </source>
</evidence>
<dbReference type="Pfam" id="PF08544">
    <property type="entry name" value="GHMP_kinases_C"/>
    <property type="match status" value="1"/>
</dbReference>
<dbReference type="InterPro" id="IPR020568">
    <property type="entry name" value="Ribosomal_Su5_D2-typ_SF"/>
</dbReference>
<evidence type="ECO:0000313" key="10">
    <source>
        <dbReference type="Proteomes" id="UP000789390"/>
    </source>
</evidence>
<dbReference type="PROSITE" id="PS00627">
    <property type="entry name" value="GHMP_KINASES_ATP"/>
    <property type="match status" value="1"/>
</dbReference>
<evidence type="ECO:0000256" key="1">
    <source>
        <dbReference type="ARBA" id="ARBA00006566"/>
    </source>
</evidence>
<keyword evidence="3" id="KW-0547">Nucleotide-binding</keyword>
<comment type="similarity">
    <text evidence="1">Belongs to the GHMP kinase family. GalK subfamily.</text>
</comment>
<evidence type="ECO:0000313" key="9">
    <source>
        <dbReference type="EMBL" id="CAH0111908.1"/>
    </source>
</evidence>
<dbReference type="InterPro" id="IPR036554">
    <property type="entry name" value="GHMP_kinase_C_sf"/>
</dbReference>
<keyword evidence="2" id="KW-0808">Transferase</keyword>
<dbReference type="Gene3D" id="3.30.70.3170">
    <property type="match status" value="1"/>
</dbReference>
<dbReference type="PRINTS" id="PR00959">
    <property type="entry name" value="MEVGALKINASE"/>
</dbReference>
<protein>
    <recommendedName>
        <fullName evidence="11">N-acetylgalactosamine kinase</fullName>
    </recommendedName>
</protein>
<dbReference type="InterPro" id="IPR014721">
    <property type="entry name" value="Ribsml_uS5_D2-typ_fold_subgr"/>
</dbReference>
<dbReference type="OrthoDB" id="187738at2759"/>
<evidence type="ECO:0000256" key="5">
    <source>
        <dbReference type="ARBA" id="ARBA00022840"/>
    </source>
</evidence>
<dbReference type="InterPro" id="IPR000705">
    <property type="entry name" value="Galactokinase"/>
</dbReference>
<keyword evidence="5" id="KW-0067">ATP-binding</keyword>
<dbReference type="AlphaFoldDB" id="A0A8J2RZJ7"/>
<keyword evidence="10" id="KW-1185">Reference proteome</keyword>
<evidence type="ECO:0000259" key="6">
    <source>
        <dbReference type="Pfam" id="PF00288"/>
    </source>
</evidence>
<name>A0A8J2RZJ7_9CRUS</name>
<dbReference type="FunFam" id="1.20.1440.340:FF:000001">
    <property type="entry name" value="N-acetylgalactosamine kinase isoform 2"/>
    <property type="match status" value="1"/>
</dbReference>
<dbReference type="InterPro" id="IPR006204">
    <property type="entry name" value="GHMP_kinase_N_dom"/>
</dbReference>
<dbReference type="PANTHER" id="PTHR10457">
    <property type="entry name" value="MEVALONATE KINASE/GALACTOKINASE"/>
    <property type="match status" value="1"/>
</dbReference>
<dbReference type="GO" id="GO:0004335">
    <property type="term" value="F:galactokinase activity"/>
    <property type="evidence" value="ECO:0007669"/>
    <property type="project" value="InterPro"/>
</dbReference>
<accession>A0A8J2RZJ7</accession>
<dbReference type="NCBIfam" id="TIGR00131">
    <property type="entry name" value="gal_kin"/>
    <property type="match status" value="1"/>
</dbReference>
<feature type="domain" description="Galactokinase N-terminal" evidence="8">
    <location>
        <begin position="26"/>
        <end position="74"/>
    </location>
</feature>
<feature type="domain" description="GHMP kinase N-terminal" evidence="6">
    <location>
        <begin position="121"/>
        <end position="200"/>
    </location>
</feature>
<proteinExistence type="inferred from homology"/>
<dbReference type="GO" id="GO:0005829">
    <property type="term" value="C:cytosol"/>
    <property type="evidence" value="ECO:0007669"/>
    <property type="project" value="TreeGrafter"/>
</dbReference>
<evidence type="ECO:0000256" key="4">
    <source>
        <dbReference type="ARBA" id="ARBA00022777"/>
    </source>
</evidence>
<dbReference type="Pfam" id="PF10509">
    <property type="entry name" value="GalKase_gal_bdg"/>
    <property type="match status" value="1"/>
</dbReference>
<keyword evidence="4" id="KW-0418">Kinase</keyword>
<dbReference type="Gene3D" id="3.30.230.10">
    <property type="match status" value="1"/>
</dbReference>
<evidence type="ECO:0000259" key="7">
    <source>
        <dbReference type="Pfam" id="PF08544"/>
    </source>
</evidence>
<evidence type="ECO:0008006" key="11">
    <source>
        <dbReference type="Google" id="ProtNLM"/>
    </source>
</evidence>
<sequence>MDTPPDVLVASLKGLLKEKIDLLSNDFEKKYGSLPQFIARVPGRVNLIGEHIDYCGYAVFPMAIDQDILIAVKPREDQQLELSNLIPNTYEDYSCGLDNIEIDKGVPHWFKYCLCGVKGIIENSSKAKAELKGMDARIHGLIPPSAGLSSSSALVCATAVAFAHVNKLQFTKQQLADYCARSERYIGTEGGGMDQAIAMLATQGTAKLIEFNPLRAHDTKLPSEAVFVIAHSLAEINKAASSHFNCRVMECRLAAKVLAKLHGINPDSVTRLADVQFSLNKTLPEMASIAGLYLHDDPYSKEEVSKLLEMTESQLENKILSENTRNIDFFKLRQRALHVFQEANRVWKFRDICNSGSTTALQDLGQLMFDSHHSCRDLYECSHPQLDQLVEISRNHCLGARLTGAGWGGCMVALVAENEVESFINYLKENYYKNLPAALDRNLDQVVFATQPGSGAAIYTL</sequence>
<gene>
    <name evidence="9" type="ORF">DGAL_LOCUS15565</name>
</gene>
<dbReference type="EMBL" id="CAKKLH010000319">
    <property type="protein sequence ID" value="CAH0111908.1"/>
    <property type="molecule type" value="Genomic_DNA"/>
</dbReference>
<dbReference type="SUPFAM" id="SSF55060">
    <property type="entry name" value="GHMP Kinase, C-terminal domain"/>
    <property type="match status" value="1"/>
</dbReference>
<dbReference type="Pfam" id="PF00288">
    <property type="entry name" value="GHMP_kinases_N"/>
    <property type="match status" value="1"/>
</dbReference>
<dbReference type="InterPro" id="IPR013750">
    <property type="entry name" value="GHMP_kinase_C_dom"/>
</dbReference>
<dbReference type="PANTHER" id="PTHR10457:SF7">
    <property type="entry name" value="GALACTOKINASE-RELATED"/>
    <property type="match status" value="1"/>
</dbReference>